<comment type="similarity">
    <text evidence="3 7">Belongs to the peptidase S26 family.</text>
</comment>
<dbReference type="InterPro" id="IPR019533">
    <property type="entry name" value="Peptidase_S26"/>
</dbReference>
<dbReference type="NCBIfam" id="TIGR02227">
    <property type="entry name" value="sigpep_I_bact"/>
    <property type="match status" value="1"/>
</dbReference>
<dbReference type="CDD" id="cd06530">
    <property type="entry name" value="S26_SPase_I"/>
    <property type="match status" value="1"/>
</dbReference>
<dbReference type="PRINTS" id="PR00727">
    <property type="entry name" value="LEADERPTASE"/>
</dbReference>
<evidence type="ECO:0000256" key="5">
    <source>
        <dbReference type="ARBA" id="ARBA00022801"/>
    </source>
</evidence>
<keyword evidence="7" id="KW-0812">Transmembrane</keyword>
<evidence type="ECO:0000313" key="10">
    <source>
        <dbReference type="Proteomes" id="UP001144204"/>
    </source>
</evidence>
<evidence type="ECO:0000256" key="7">
    <source>
        <dbReference type="RuleBase" id="RU362042"/>
    </source>
</evidence>
<dbReference type="Proteomes" id="UP001144204">
    <property type="component" value="Unassembled WGS sequence"/>
</dbReference>
<dbReference type="GO" id="GO:0004252">
    <property type="term" value="F:serine-type endopeptidase activity"/>
    <property type="evidence" value="ECO:0007669"/>
    <property type="project" value="InterPro"/>
</dbReference>
<sequence>MNNQSKPSNGSLWSIVKNWVVPIAIGVIIALLCEQFLVTTADVDGDSMQPNLENREKLMVWRQAKIKHLSVVVFDAHGESPDASQPHTYYVKRVIGMPGDTVSFKNNQVYVNGKQINQNFISPYQRSTKGTGYINSISPQAISHWSLPSLAVHWNQDTQSIKVPKGKYFVMGDHRRVSFDSRYWGFVPKNKILGVAKTFAWSTNQQKRHNVNSISY</sequence>
<dbReference type="EMBL" id="BRPL01000002">
    <property type="protein sequence ID" value="GLB46087.1"/>
    <property type="molecule type" value="Genomic_DNA"/>
</dbReference>
<dbReference type="AlphaFoldDB" id="A0A9W6ERZ0"/>
<dbReference type="GO" id="GO:0005886">
    <property type="term" value="C:plasma membrane"/>
    <property type="evidence" value="ECO:0007669"/>
    <property type="project" value="UniProtKB-SubCell"/>
</dbReference>
<reference evidence="9" key="1">
    <citation type="submission" date="2022-07" db="EMBL/GenBank/DDBJ databases">
        <authorList>
            <person name="Kouya T."/>
            <person name="Ishiyama Y."/>
        </authorList>
    </citation>
    <scope>NUCLEOTIDE SEQUENCE</scope>
    <source>
        <strain evidence="9">WR16-4</strain>
    </source>
</reference>
<dbReference type="PROSITE" id="PS00760">
    <property type="entry name" value="SPASE_I_2"/>
    <property type="match status" value="1"/>
</dbReference>
<dbReference type="PANTHER" id="PTHR43390">
    <property type="entry name" value="SIGNAL PEPTIDASE I"/>
    <property type="match status" value="1"/>
</dbReference>
<keyword evidence="7" id="KW-1133">Transmembrane helix</keyword>
<dbReference type="Pfam" id="PF10502">
    <property type="entry name" value="Peptidase_S26"/>
    <property type="match status" value="1"/>
</dbReference>
<dbReference type="InterPro" id="IPR019757">
    <property type="entry name" value="Pept_S26A_signal_pept_1_Lys-AS"/>
</dbReference>
<keyword evidence="7" id="KW-0645">Protease</keyword>
<dbReference type="RefSeq" id="WP_286135549.1">
    <property type="nucleotide sequence ID" value="NZ_BRPL01000002.1"/>
</dbReference>
<gene>
    <name evidence="9" type="primary">sip3_1</name>
    <name evidence="9" type="ORF">WR164_00660</name>
</gene>
<comment type="subcellular location">
    <subcellularLocation>
        <location evidence="2">Cell membrane</location>
        <topology evidence="2">Single-pass type II membrane protein</topology>
    </subcellularLocation>
    <subcellularLocation>
        <location evidence="7">Membrane</location>
        <topology evidence="7">Single-pass type II membrane protein</topology>
    </subcellularLocation>
</comment>
<evidence type="ECO:0000256" key="6">
    <source>
        <dbReference type="PIRSR" id="PIRSR600223-1"/>
    </source>
</evidence>
<dbReference type="GO" id="GO:0006465">
    <property type="term" value="P:signal peptide processing"/>
    <property type="evidence" value="ECO:0007669"/>
    <property type="project" value="InterPro"/>
</dbReference>
<accession>A0A9W6ERZ0</accession>
<dbReference type="SUPFAM" id="SSF51306">
    <property type="entry name" value="LexA/Signal peptidase"/>
    <property type="match status" value="1"/>
</dbReference>
<evidence type="ECO:0000256" key="4">
    <source>
        <dbReference type="ARBA" id="ARBA00013208"/>
    </source>
</evidence>
<dbReference type="InterPro" id="IPR019758">
    <property type="entry name" value="Pept_S26A_signal_pept_1_CS"/>
</dbReference>
<dbReference type="InterPro" id="IPR036286">
    <property type="entry name" value="LexA/Signal_pep-like_sf"/>
</dbReference>
<dbReference type="InterPro" id="IPR000223">
    <property type="entry name" value="Pept_S26A_signal_pept_1"/>
</dbReference>
<evidence type="ECO:0000256" key="3">
    <source>
        <dbReference type="ARBA" id="ARBA00009370"/>
    </source>
</evidence>
<feature type="active site" evidence="6">
    <location>
        <position position="92"/>
    </location>
</feature>
<evidence type="ECO:0000256" key="2">
    <source>
        <dbReference type="ARBA" id="ARBA00004401"/>
    </source>
</evidence>
<organism evidence="9 10">
    <name type="scientific">Philodulcilactobacillus myokoensis</name>
    <dbReference type="NCBI Taxonomy" id="2929573"/>
    <lineage>
        <taxon>Bacteria</taxon>
        <taxon>Bacillati</taxon>
        <taxon>Bacillota</taxon>
        <taxon>Bacilli</taxon>
        <taxon>Lactobacillales</taxon>
        <taxon>Lactobacillaceae</taxon>
        <taxon>Philodulcilactobacillus</taxon>
    </lineage>
</organism>
<dbReference type="Gene3D" id="2.10.109.10">
    <property type="entry name" value="Umud Fragment, subunit A"/>
    <property type="match status" value="1"/>
</dbReference>
<reference evidence="9" key="2">
    <citation type="journal article" date="2023" name="PLoS ONE">
        <title>Philodulcilactobacillus myokoensis gen. nov., sp. nov., a fructophilic, acidophilic, and agar-phobic lactic acid bacterium isolated from fermented vegetable extracts.</title>
        <authorList>
            <person name="Kouya T."/>
            <person name="Ishiyama Y."/>
            <person name="Ohashi S."/>
            <person name="Kumakubo R."/>
            <person name="Yamazaki T."/>
            <person name="Otaki T."/>
        </authorList>
    </citation>
    <scope>NUCLEOTIDE SEQUENCE</scope>
    <source>
        <strain evidence="9">WR16-4</strain>
    </source>
</reference>
<feature type="domain" description="Peptidase S26" evidence="8">
    <location>
        <begin position="17"/>
        <end position="201"/>
    </location>
</feature>
<dbReference type="PANTHER" id="PTHR43390:SF1">
    <property type="entry name" value="CHLOROPLAST PROCESSING PEPTIDASE"/>
    <property type="match status" value="1"/>
</dbReference>
<evidence type="ECO:0000259" key="8">
    <source>
        <dbReference type="Pfam" id="PF10502"/>
    </source>
</evidence>
<comment type="caution">
    <text evidence="9">The sequence shown here is derived from an EMBL/GenBank/DDBJ whole genome shotgun (WGS) entry which is preliminary data.</text>
</comment>
<keyword evidence="10" id="KW-1185">Reference proteome</keyword>
<protein>
    <recommendedName>
        <fullName evidence="4 7">Signal peptidase I</fullName>
        <ecNumber evidence="4 7">3.4.21.89</ecNumber>
    </recommendedName>
</protein>
<feature type="active site" evidence="6">
    <location>
        <position position="47"/>
    </location>
</feature>
<evidence type="ECO:0000313" key="9">
    <source>
        <dbReference type="EMBL" id="GLB46087.1"/>
    </source>
</evidence>
<proteinExistence type="inferred from homology"/>
<dbReference type="PROSITE" id="PS00761">
    <property type="entry name" value="SPASE_I_3"/>
    <property type="match status" value="1"/>
</dbReference>
<keyword evidence="7" id="KW-0472">Membrane</keyword>
<keyword evidence="5 7" id="KW-0378">Hydrolase</keyword>
<dbReference type="EC" id="3.4.21.89" evidence="4 7"/>
<dbReference type="GO" id="GO:0009003">
    <property type="term" value="F:signal peptidase activity"/>
    <property type="evidence" value="ECO:0007669"/>
    <property type="project" value="UniProtKB-EC"/>
</dbReference>
<feature type="transmembrane region" description="Helical" evidence="7">
    <location>
        <begin position="12"/>
        <end position="32"/>
    </location>
</feature>
<evidence type="ECO:0000256" key="1">
    <source>
        <dbReference type="ARBA" id="ARBA00000677"/>
    </source>
</evidence>
<name>A0A9W6ERZ0_9LACO</name>
<comment type="catalytic activity">
    <reaction evidence="1 7">
        <text>Cleavage of hydrophobic, N-terminal signal or leader sequences from secreted and periplasmic proteins.</text>
        <dbReference type="EC" id="3.4.21.89"/>
    </reaction>
</comment>